<evidence type="ECO:0000313" key="4">
    <source>
        <dbReference type="Proteomes" id="UP000198534"/>
    </source>
</evidence>
<keyword evidence="4" id="KW-1185">Reference proteome</keyword>
<protein>
    <submittedName>
        <fullName evidence="3">Glycosyl transferases group 1</fullName>
    </submittedName>
</protein>
<keyword evidence="1 3" id="KW-0808">Transferase</keyword>
<proteinExistence type="predicted"/>
<dbReference type="PANTHER" id="PTHR46401:SF2">
    <property type="entry name" value="GLYCOSYLTRANSFERASE WBBK-RELATED"/>
    <property type="match status" value="1"/>
</dbReference>
<dbReference type="Proteomes" id="UP000198534">
    <property type="component" value="Unassembled WGS sequence"/>
</dbReference>
<dbReference type="AlphaFoldDB" id="A0A1H3CP31"/>
<organism evidence="3 4">
    <name type="scientific">Marininema mesophilum</name>
    <dbReference type="NCBI Taxonomy" id="1048340"/>
    <lineage>
        <taxon>Bacteria</taxon>
        <taxon>Bacillati</taxon>
        <taxon>Bacillota</taxon>
        <taxon>Bacilli</taxon>
        <taxon>Bacillales</taxon>
        <taxon>Thermoactinomycetaceae</taxon>
        <taxon>Marininema</taxon>
    </lineage>
</organism>
<accession>A0A1H3CP31</accession>
<dbReference type="STRING" id="1048340.SAMN05444487_1254"/>
<dbReference type="Pfam" id="PF00534">
    <property type="entry name" value="Glycos_transf_1"/>
    <property type="match status" value="1"/>
</dbReference>
<evidence type="ECO:0000256" key="1">
    <source>
        <dbReference type="ARBA" id="ARBA00022679"/>
    </source>
</evidence>
<dbReference type="PANTHER" id="PTHR46401">
    <property type="entry name" value="GLYCOSYLTRANSFERASE WBBK-RELATED"/>
    <property type="match status" value="1"/>
</dbReference>
<dbReference type="GO" id="GO:0009103">
    <property type="term" value="P:lipopolysaccharide biosynthetic process"/>
    <property type="evidence" value="ECO:0007669"/>
    <property type="project" value="TreeGrafter"/>
</dbReference>
<dbReference type="SUPFAM" id="SSF53756">
    <property type="entry name" value="UDP-Glycosyltransferase/glycogen phosphorylase"/>
    <property type="match status" value="1"/>
</dbReference>
<dbReference type="Gene3D" id="3.40.50.2000">
    <property type="entry name" value="Glycogen Phosphorylase B"/>
    <property type="match status" value="2"/>
</dbReference>
<gene>
    <name evidence="3" type="ORF">SAMN05444487_1254</name>
</gene>
<reference evidence="3 4" key="1">
    <citation type="submission" date="2016-10" db="EMBL/GenBank/DDBJ databases">
        <authorList>
            <person name="de Groot N.N."/>
        </authorList>
    </citation>
    <scope>NUCLEOTIDE SEQUENCE [LARGE SCALE GENOMIC DNA]</scope>
    <source>
        <strain evidence="3 4">DSM 45610</strain>
    </source>
</reference>
<name>A0A1H3CP31_9BACL</name>
<dbReference type="OrthoDB" id="9806653at2"/>
<feature type="domain" description="Glycosyl transferase family 1" evidence="2">
    <location>
        <begin position="214"/>
        <end position="306"/>
    </location>
</feature>
<dbReference type="GO" id="GO:0016757">
    <property type="term" value="F:glycosyltransferase activity"/>
    <property type="evidence" value="ECO:0007669"/>
    <property type="project" value="InterPro"/>
</dbReference>
<evidence type="ECO:0000313" key="3">
    <source>
        <dbReference type="EMBL" id="SDX55865.1"/>
    </source>
</evidence>
<dbReference type="RefSeq" id="WP_091742998.1">
    <property type="nucleotide sequence ID" value="NZ_FNNQ01000025.1"/>
</dbReference>
<evidence type="ECO:0000259" key="2">
    <source>
        <dbReference type="Pfam" id="PF00534"/>
    </source>
</evidence>
<dbReference type="CDD" id="cd03801">
    <property type="entry name" value="GT4_PimA-like"/>
    <property type="match status" value="1"/>
</dbReference>
<sequence length="334" mass="38031">MKVVIPTVGLPLDGGTMNLINIALALIAKKHQVEILVGKEPIRYPLHGCKITRIPSLQKQFIPKGDIILTNYYKTFKPCFEAWPQQCVRLCQGFEPDWVKDRSFAIWTYKQNVPVISISNYLDNKVFQISGRRGIVLPLGIDHKIFHPRSMIKKQRIVKRIMYLARAPESYPVKGWNDFMRAAQLFKRFYPGKFIIDVICPERPLPLKNVPYRLLGPQKPRQMANLYRNVDLFVSSSITEGFGLPILEAMACGTPVVTTNSGGVMQFCRPGVNAIVTKPGNRRSLAIGMLRLFNNPLFSQKIAKEGLRTASDYTLNKYRGKIVKLLEEIATKRR</sequence>
<dbReference type="EMBL" id="FNNQ01000025">
    <property type="protein sequence ID" value="SDX55865.1"/>
    <property type="molecule type" value="Genomic_DNA"/>
</dbReference>
<dbReference type="InterPro" id="IPR001296">
    <property type="entry name" value="Glyco_trans_1"/>
</dbReference>